<dbReference type="AlphaFoldDB" id="A0A8T2TLB4"/>
<evidence type="ECO:0000313" key="1">
    <source>
        <dbReference type="EMBL" id="KAH7422603.1"/>
    </source>
</evidence>
<dbReference type="EMBL" id="CM035417">
    <property type="protein sequence ID" value="KAH7422603.1"/>
    <property type="molecule type" value="Genomic_DNA"/>
</dbReference>
<keyword evidence="2" id="KW-1185">Reference proteome</keyword>
<gene>
    <name evidence="1" type="ORF">KP509_12G016400</name>
</gene>
<protein>
    <submittedName>
        <fullName evidence="1">Uncharacterized protein</fullName>
    </submittedName>
</protein>
<evidence type="ECO:0000313" key="2">
    <source>
        <dbReference type="Proteomes" id="UP000825935"/>
    </source>
</evidence>
<name>A0A8T2TLB4_CERRI</name>
<organism evidence="1 2">
    <name type="scientific">Ceratopteris richardii</name>
    <name type="common">Triangle waterfern</name>
    <dbReference type="NCBI Taxonomy" id="49495"/>
    <lineage>
        <taxon>Eukaryota</taxon>
        <taxon>Viridiplantae</taxon>
        <taxon>Streptophyta</taxon>
        <taxon>Embryophyta</taxon>
        <taxon>Tracheophyta</taxon>
        <taxon>Polypodiopsida</taxon>
        <taxon>Polypodiidae</taxon>
        <taxon>Polypodiales</taxon>
        <taxon>Pteridineae</taxon>
        <taxon>Pteridaceae</taxon>
        <taxon>Parkerioideae</taxon>
        <taxon>Ceratopteris</taxon>
    </lineage>
</organism>
<accession>A0A8T2TLB4</accession>
<reference evidence="1" key="1">
    <citation type="submission" date="2021-08" db="EMBL/GenBank/DDBJ databases">
        <title>WGS assembly of Ceratopteris richardii.</title>
        <authorList>
            <person name="Marchant D.B."/>
            <person name="Chen G."/>
            <person name="Jenkins J."/>
            <person name="Shu S."/>
            <person name="Leebens-Mack J."/>
            <person name="Grimwood J."/>
            <person name="Schmutz J."/>
            <person name="Soltis P."/>
            <person name="Soltis D."/>
            <person name="Chen Z.-H."/>
        </authorList>
    </citation>
    <scope>NUCLEOTIDE SEQUENCE</scope>
    <source>
        <strain evidence="1">Whitten #5841</strain>
        <tissue evidence="1">Leaf</tissue>
    </source>
</reference>
<sequence length="132" mass="15314">MCSPSIDHGYSMLILIVEEISLEDRRDYLIIFLKYGSDLQAGDEEETQSYLLGPRVKGAVLCNEVHHAIIAFFCHYYYYFVNTTLVSVHVNECTVYLRNLRQWSDLAHPRHDESIISDDSFLYNIVIVSIAY</sequence>
<proteinExistence type="predicted"/>
<comment type="caution">
    <text evidence="1">The sequence shown here is derived from an EMBL/GenBank/DDBJ whole genome shotgun (WGS) entry which is preliminary data.</text>
</comment>
<dbReference type="EMBL" id="CM035417">
    <property type="protein sequence ID" value="KAH7422604.1"/>
    <property type="molecule type" value="Genomic_DNA"/>
</dbReference>
<dbReference type="Proteomes" id="UP000825935">
    <property type="component" value="Chromosome 12"/>
</dbReference>